<dbReference type="InterPro" id="IPR016024">
    <property type="entry name" value="ARM-type_fold"/>
</dbReference>
<feature type="region of interest" description="Disordered" evidence="10">
    <location>
        <begin position="474"/>
        <end position="508"/>
    </location>
</feature>
<dbReference type="SUPFAM" id="SSF48371">
    <property type="entry name" value="ARM repeat"/>
    <property type="match status" value="1"/>
</dbReference>
<evidence type="ECO:0000256" key="6">
    <source>
        <dbReference type="ARBA" id="ARBA00022741"/>
    </source>
</evidence>
<accession>A0ABY7CHK4</accession>
<name>A0ABY7CHK4_9BASI</name>
<organism evidence="12 13">
    <name type="scientific">Puccinia triticina</name>
    <dbReference type="NCBI Taxonomy" id="208348"/>
    <lineage>
        <taxon>Eukaryota</taxon>
        <taxon>Fungi</taxon>
        <taxon>Dikarya</taxon>
        <taxon>Basidiomycota</taxon>
        <taxon>Pucciniomycotina</taxon>
        <taxon>Pucciniomycetes</taxon>
        <taxon>Pucciniales</taxon>
        <taxon>Pucciniaceae</taxon>
        <taxon>Puccinia</taxon>
    </lineage>
</organism>
<feature type="repeat" description="WD" evidence="9">
    <location>
        <begin position="1285"/>
        <end position="1317"/>
    </location>
</feature>
<evidence type="ECO:0000256" key="2">
    <source>
        <dbReference type="ARBA" id="ARBA00022527"/>
    </source>
</evidence>
<feature type="region of interest" description="Disordered" evidence="10">
    <location>
        <begin position="1058"/>
        <end position="1082"/>
    </location>
</feature>
<keyword evidence="4" id="KW-0808">Transferase</keyword>
<dbReference type="Pfam" id="PF00400">
    <property type="entry name" value="WD40"/>
    <property type="match status" value="1"/>
</dbReference>
<proteinExistence type="predicted"/>
<dbReference type="PROSITE" id="PS00678">
    <property type="entry name" value="WD_REPEATS_1"/>
    <property type="match status" value="1"/>
</dbReference>
<evidence type="ECO:0000256" key="9">
    <source>
        <dbReference type="PROSITE-ProRule" id="PRU00221"/>
    </source>
</evidence>
<evidence type="ECO:0000259" key="11">
    <source>
        <dbReference type="PROSITE" id="PS50011"/>
    </source>
</evidence>
<dbReference type="Pfam" id="PF22956">
    <property type="entry name" value="VPS15-like_hel"/>
    <property type="match status" value="1"/>
</dbReference>
<evidence type="ECO:0000256" key="4">
    <source>
        <dbReference type="ARBA" id="ARBA00022679"/>
    </source>
</evidence>
<feature type="compositionally biased region" description="Polar residues" evidence="10">
    <location>
        <begin position="499"/>
        <end position="508"/>
    </location>
</feature>
<evidence type="ECO:0000256" key="3">
    <source>
        <dbReference type="ARBA" id="ARBA00022574"/>
    </source>
</evidence>
<dbReference type="InterPro" id="IPR011989">
    <property type="entry name" value="ARM-like"/>
</dbReference>
<reference evidence="12" key="1">
    <citation type="submission" date="2022-10" db="EMBL/GenBank/DDBJ databases">
        <title>Puccinia triticina Genome sequencing and assembly.</title>
        <authorList>
            <person name="Li C."/>
        </authorList>
    </citation>
    <scope>NUCLEOTIDE SEQUENCE</scope>
    <source>
        <strain evidence="12">Pt15</strain>
    </source>
</reference>
<feature type="region of interest" description="Disordered" evidence="10">
    <location>
        <begin position="1099"/>
        <end position="1124"/>
    </location>
</feature>
<evidence type="ECO:0000256" key="7">
    <source>
        <dbReference type="ARBA" id="ARBA00022777"/>
    </source>
</evidence>
<feature type="domain" description="Protein kinase" evidence="11">
    <location>
        <begin position="117"/>
        <end position="401"/>
    </location>
</feature>
<feature type="region of interest" description="Disordered" evidence="10">
    <location>
        <begin position="1703"/>
        <end position="1725"/>
    </location>
</feature>
<dbReference type="SMART" id="SM00220">
    <property type="entry name" value="S_TKc"/>
    <property type="match status" value="1"/>
</dbReference>
<dbReference type="GeneID" id="77809667"/>
<dbReference type="InterPro" id="IPR036322">
    <property type="entry name" value="WD40_repeat_dom_sf"/>
</dbReference>
<dbReference type="InterPro" id="IPR055231">
    <property type="entry name" value="2AA_helical"/>
</dbReference>
<keyword evidence="7" id="KW-0418">Kinase</keyword>
<dbReference type="PROSITE" id="PS50082">
    <property type="entry name" value="WD_REPEATS_2"/>
    <property type="match status" value="2"/>
</dbReference>
<dbReference type="PROSITE" id="PS50011">
    <property type="entry name" value="PROTEIN_KINASE_DOM"/>
    <property type="match status" value="1"/>
</dbReference>
<dbReference type="EMBL" id="CP110424">
    <property type="protein sequence ID" value="WAQ84393.1"/>
    <property type="molecule type" value="Genomic_DNA"/>
</dbReference>
<dbReference type="Gene3D" id="1.10.510.10">
    <property type="entry name" value="Transferase(Phosphotransferase) domain 1"/>
    <property type="match status" value="1"/>
</dbReference>
<dbReference type="Proteomes" id="UP001164743">
    <property type="component" value="Chromosome 4A"/>
</dbReference>
<evidence type="ECO:0000256" key="10">
    <source>
        <dbReference type="SAM" id="MobiDB-lite"/>
    </source>
</evidence>
<feature type="region of interest" description="Disordered" evidence="10">
    <location>
        <begin position="924"/>
        <end position="943"/>
    </location>
</feature>
<evidence type="ECO:0000256" key="8">
    <source>
        <dbReference type="ARBA" id="ARBA00022840"/>
    </source>
</evidence>
<dbReference type="InterPro" id="IPR045162">
    <property type="entry name" value="Vps15-like"/>
</dbReference>
<keyword evidence="13" id="KW-1185">Reference proteome</keyword>
<dbReference type="PANTHER" id="PTHR17583">
    <property type="entry name" value="PHOSPHOINOSITIDE 3-KINASE REGULATORY SUBUNIT 4"/>
    <property type="match status" value="1"/>
</dbReference>
<dbReference type="InterPro" id="IPR008271">
    <property type="entry name" value="Ser/Thr_kinase_AS"/>
</dbReference>
<dbReference type="SMART" id="SM00320">
    <property type="entry name" value="WD40"/>
    <property type="match status" value="5"/>
</dbReference>
<dbReference type="SUPFAM" id="SSF50978">
    <property type="entry name" value="WD40 repeat-like"/>
    <property type="match status" value="1"/>
</dbReference>
<evidence type="ECO:0000313" key="12">
    <source>
        <dbReference type="EMBL" id="WAQ84393.1"/>
    </source>
</evidence>
<dbReference type="RefSeq" id="XP_053019948.1">
    <property type="nucleotide sequence ID" value="XM_053168772.1"/>
</dbReference>
<dbReference type="InterPro" id="IPR011009">
    <property type="entry name" value="Kinase-like_dom_sf"/>
</dbReference>
<sequence length="1781" mass="199962">MNEHVWKYSEMYPSVFKPQNLHYGSQLFFDLQVELKMGLEGLFSRGWPLLARIYIESLSTPEALDGATVLSPQGLLHYPAFLTNLSQNIMGNAPSNNLNRPTGLTLDSFVSELGTDIFYEKSLGTTRFLKTIRARHKYGRIVVKVFVKTDPSFSLKGFVRRLKSERGLLQDVPNVLTYQRAVETEKAGYLIRQWLTNNLYDRISTRPFLSLTEKKWIAFQLLTAMRNSWNRGVPHGDLKSENVIVTSWNWVYITDFSSTFKPTYLPEDDPADFSYYFDTSSRRSCYLAPERFYSAETEIEVTSKPKVVESMDVFGLGCVIGELFTEGTSPFTLSQMFKYKLGEYSVEPYLRGIEDEKIRDLVRNMIQLNPSDRLTFEEYLNNCQSNKTFPNSFYMFLHPFLLSIQDLSGPFNPPITPRKGHGDGLGAGHSVGGGSRLGDFSSHSKLRNDADGIIEKLWSDFEYISGFMGGTHRRKVHPKAAEGSGEADHPHSDAGAEQSEGTGPQTSRHAWADFPLRINVPGRNVCLRSTPELSKSSVDDDVALILLSVLNSNIRSCLYPNSVLKALDLYLALLDHLTDETMLDRVLPYLVSLLNTAESCDSIKTSTLLCLTQVLLLVDMITPSNSSLFPEYLIPNLKHLINDPSEFVRATLGKCIGPLALASKRFLNLTQVINQRKRMERETTEMTSGDPIDTIESSYDYNINELHRQFQEIVVSLLTDSSTVTKRSLLTSLPDLSKFFGRVKTNDILLAHILTYLNENDYILRTSFFEHMADIYTEIGPVSVEEYLLPMMMQALADSEEFVSTRVITALTEVIKKKLLSEHKLWELIAAVIVLLSHPNSWIRRASTELIVTVSHVLPTTDVWCVLYPALRKFLRCDIEDLTKQSILTNLEAPIPRIVYEAAVVWAGRRQRSSFWQLPSAAAKKPQSSSASPSSQPASTSRQFQASFPDNHALLSEDDTAQLNHLRKLGMTSVDEVRLKNMRQHIVKVADSRARLPTPNTTLEASNLLDDSNVSLQDFGIPLHNILLKNLSASDNNNHNKITNPSNLTVRNPRLPGSLQRKVSVDIPPSSSDLERPSTRIDSPTVTDLRRHLVTRNVMSPTIPGTPNPEIQTSRPQSSASSTDAHLLGGLLERSSEITAKPILDSRTPVSSSKGFDVSKTNPATARDTTSVFGVLDTEARTRQAHVNFSGLGSQATEQMSSVCPNPRTRLSAPPPQRFSSTYEGHDANIRYLLERVFLDSYREPLPEFGPVVAEGIPRRKAFRSFLAVKEKSSRSSSGNLIGHLIEHTAAVSSLCVSPDFVFFASGSHDGTVKVWDTVRLEKNVTSKSRHTFNQGGRITHVCLLEHSHCVASASTNGTLLVHRIDVNFDSTLPSYSKPEAIRQHTLNSGEYITSMIHYNTLTSSDLIYITNKCSIVTLDLRTMRTTRIFRNPKHFGPLSQLCIDQKKIWLVVGTTMGYLSLWDMRFGLLLKTWKMADGPIHQLNVHPTQGRGRWVVIAALTTIDDNSERPTYQTLQVWDLEMGKLVQTFLVSRNTSDVAVDRFRAKHEGLDGENYHYSNAKSVAPLPSQLDASSAIELLLQENQRLEPSTRQNSIRPNPHELLRQPPTVSSFIIGSRYHDNMSSSGELIMMADELNIAQVSSRPAGYLISAGDDRRIRFWDLSVPERSNTVSGLEIDDDRPQFRSDASDNPTIHLEYIAKSYQSSHPHRRNNNPSRADANPTPHRSTVVANYQQTLLRNHSDAITAIAVIDLPFRCIVSADKTGVIHIYECKDRSRFRDE</sequence>
<keyword evidence="2" id="KW-0723">Serine/threonine-protein kinase</keyword>
<dbReference type="CDD" id="cd13980">
    <property type="entry name" value="STKc_Vps15"/>
    <property type="match status" value="1"/>
</dbReference>
<gene>
    <name evidence="12" type="ORF">PtA15_4A846</name>
</gene>
<protein>
    <recommendedName>
        <fullName evidence="1">non-specific serine/threonine protein kinase</fullName>
        <ecNumber evidence="1">2.7.11.1</ecNumber>
    </recommendedName>
</protein>
<dbReference type="InterPro" id="IPR019775">
    <property type="entry name" value="WD40_repeat_CS"/>
</dbReference>
<dbReference type="PROSITE" id="PS50294">
    <property type="entry name" value="WD_REPEATS_REGION"/>
    <property type="match status" value="1"/>
</dbReference>
<dbReference type="InterPro" id="IPR001680">
    <property type="entry name" value="WD40_rpt"/>
</dbReference>
<keyword evidence="6" id="KW-0547">Nucleotide-binding</keyword>
<keyword evidence="3 9" id="KW-0853">WD repeat</keyword>
<dbReference type="PANTHER" id="PTHR17583:SF0">
    <property type="entry name" value="PHOSPHOINOSITIDE 3-KINASE REGULATORY SUBUNIT 4"/>
    <property type="match status" value="1"/>
</dbReference>
<dbReference type="SUPFAM" id="SSF56112">
    <property type="entry name" value="Protein kinase-like (PK-like)"/>
    <property type="match status" value="1"/>
</dbReference>
<feature type="repeat" description="WD" evidence="9">
    <location>
        <begin position="1648"/>
        <end position="1671"/>
    </location>
</feature>
<dbReference type="EC" id="2.7.11.1" evidence="1"/>
<dbReference type="InterPro" id="IPR015943">
    <property type="entry name" value="WD40/YVTN_repeat-like_dom_sf"/>
</dbReference>
<dbReference type="Gene3D" id="2.130.10.10">
    <property type="entry name" value="YVTN repeat-like/Quinoprotein amine dehydrogenase"/>
    <property type="match status" value="3"/>
</dbReference>
<dbReference type="Pfam" id="PF00069">
    <property type="entry name" value="Pkinase"/>
    <property type="match status" value="1"/>
</dbReference>
<dbReference type="InterPro" id="IPR000719">
    <property type="entry name" value="Prot_kinase_dom"/>
</dbReference>
<dbReference type="Gene3D" id="1.25.10.10">
    <property type="entry name" value="Leucine-rich Repeat Variant"/>
    <property type="match status" value="1"/>
</dbReference>
<keyword evidence="8" id="KW-0067">ATP-binding</keyword>
<keyword evidence="5" id="KW-0677">Repeat</keyword>
<dbReference type="PROSITE" id="PS00108">
    <property type="entry name" value="PROTEIN_KINASE_ST"/>
    <property type="match status" value="1"/>
</dbReference>
<evidence type="ECO:0000256" key="5">
    <source>
        <dbReference type="ARBA" id="ARBA00022737"/>
    </source>
</evidence>
<evidence type="ECO:0000256" key="1">
    <source>
        <dbReference type="ARBA" id="ARBA00012513"/>
    </source>
</evidence>
<evidence type="ECO:0000313" key="13">
    <source>
        <dbReference type="Proteomes" id="UP001164743"/>
    </source>
</evidence>
<feature type="compositionally biased region" description="Low complexity" evidence="10">
    <location>
        <begin position="924"/>
        <end position="939"/>
    </location>
</feature>